<name>A0A1I4TBT0_9BURK</name>
<dbReference type="InterPro" id="IPR036388">
    <property type="entry name" value="WH-like_DNA-bd_sf"/>
</dbReference>
<dbReference type="InterPro" id="IPR013249">
    <property type="entry name" value="RNA_pol_sigma70_r4_t2"/>
</dbReference>
<dbReference type="SUPFAM" id="SSF88946">
    <property type="entry name" value="Sigma2 domain of RNA polymerase sigma factors"/>
    <property type="match status" value="1"/>
</dbReference>
<dbReference type="InterPro" id="IPR007627">
    <property type="entry name" value="RNA_pol_sigma70_r2"/>
</dbReference>
<evidence type="ECO:0000313" key="8">
    <source>
        <dbReference type="Proteomes" id="UP000199470"/>
    </source>
</evidence>
<reference evidence="7 8" key="1">
    <citation type="submission" date="2016-10" db="EMBL/GenBank/DDBJ databases">
        <authorList>
            <person name="de Groot N.N."/>
        </authorList>
    </citation>
    <scope>NUCLEOTIDE SEQUENCE [LARGE SCALE GENOMIC DNA]</scope>
    <source>
        <strain evidence="7 8">ATCC 43154</strain>
    </source>
</reference>
<keyword evidence="2" id="KW-0805">Transcription regulation</keyword>
<evidence type="ECO:0000259" key="5">
    <source>
        <dbReference type="Pfam" id="PF04542"/>
    </source>
</evidence>
<dbReference type="PANTHER" id="PTHR43133:SF63">
    <property type="entry name" value="RNA POLYMERASE SIGMA FACTOR FECI-RELATED"/>
    <property type="match status" value="1"/>
</dbReference>
<evidence type="ECO:0000259" key="6">
    <source>
        <dbReference type="Pfam" id="PF08281"/>
    </source>
</evidence>
<organism evidence="7 8">
    <name type="scientific">Rugamonas rubra</name>
    <dbReference type="NCBI Taxonomy" id="758825"/>
    <lineage>
        <taxon>Bacteria</taxon>
        <taxon>Pseudomonadati</taxon>
        <taxon>Pseudomonadota</taxon>
        <taxon>Betaproteobacteria</taxon>
        <taxon>Burkholderiales</taxon>
        <taxon>Oxalobacteraceae</taxon>
        <taxon>Telluria group</taxon>
        <taxon>Rugamonas</taxon>
    </lineage>
</organism>
<evidence type="ECO:0000256" key="3">
    <source>
        <dbReference type="ARBA" id="ARBA00023082"/>
    </source>
</evidence>
<feature type="domain" description="RNA polymerase sigma factor 70 region 4 type 2" evidence="6">
    <location>
        <begin position="114"/>
        <end position="166"/>
    </location>
</feature>
<accession>A0A1I4TBT0</accession>
<keyword evidence="4" id="KW-0804">Transcription</keyword>
<dbReference type="InterPro" id="IPR014284">
    <property type="entry name" value="RNA_pol_sigma-70_dom"/>
</dbReference>
<dbReference type="STRING" id="758825.SAMN02982985_05156"/>
<evidence type="ECO:0000256" key="1">
    <source>
        <dbReference type="ARBA" id="ARBA00010641"/>
    </source>
</evidence>
<dbReference type="Gene3D" id="1.10.10.10">
    <property type="entry name" value="Winged helix-like DNA-binding domain superfamily/Winged helix DNA-binding domain"/>
    <property type="match status" value="1"/>
</dbReference>
<dbReference type="RefSeq" id="WP_093390561.1">
    <property type="nucleotide sequence ID" value="NZ_FOTW01000030.1"/>
</dbReference>
<dbReference type="Proteomes" id="UP000199470">
    <property type="component" value="Unassembled WGS sequence"/>
</dbReference>
<dbReference type="InterPro" id="IPR039425">
    <property type="entry name" value="RNA_pol_sigma-70-like"/>
</dbReference>
<evidence type="ECO:0000313" key="7">
    <source>
        <dbReference type="EMBL" id="SFM74228.1"/>
    </source>
</evidence>
<sequence>MTIAQHPPQQDMASLYGEHHAWLLGWLRRRLGCAHHAADVAQDTFLRLLAASDKLPQLAEPRAFLTTTAKRLLVDRSRRHAIEQAYMLELEALAAQLPCYPSPEEILLAVQSLERIAGALEQLSTRARDAFLMHYLDGASHAAIAERLGVSTRMVHKYLVQALLRCDTALGQPCL</sequence>
<keyword evidence="3" id="KW-0731">Sigma factor</keyword>
<dbReference type="CDD" id="cd06171">
    <property type="entry name" value="Sigma70_r4"/>
    <property type="match status" value="1"/>
</dbReference>
<dbReference type="AlphaFoldDB" id="A0A1I4TBT0"/>
<dbReference type="InterPro" id="IPR013324">
    <property type="entry name" value="RNA_pol_sigma_r3/r4-like"/>
</dbReference>
<comment type="similarity">
    <text evidence="1">Belongs to the sigma-70 factor family. ECF subfamily.</text>
</comment>
<dbReference type="GO" id="GO:0003677">
    <property type="term" value="F:DNA binding"/>
    <property type="evidence" value="ECO:0007669"/>
    <property type="project" value="InterPro"/>
</dbReference>
<dbReference type="OrthoDB" id="9180690at2"/>
<dbReference type="GO" id="GO:0016987">
    <property type="term" value="F:sigma factor activity"/>
    <property type="evidence" value="ECO:0007669"/>
    <property type="project" value="UniProtKB-KW"/>
</dbReference>
<dbReference type="Gene3D" id="1.10.1740.10">
    <property type="match status" value="1"/>
</dbReference>
<dbReference type="PANTHER" id="PTHR43133">
    <property type="entry name" value="RNA POLYMERASE ECF-TYPE SIGMA FACTO"/>
    <property type="match status" value="1"/>
</dbReference>
<keyword evidence="8" id="KW-1185">Reference proteome</keyword>
<dbReference type="Pfam" id="PF08281">
    <property type="entry name" value="Sigma70_r4_2"/>
    <property type="match status" value="1"/>
</dbReference>
<evidence type="ECO:0000256" key="4">
    <source>
        <dbReference type="ARBA" id="ARBA00023163"/>
    </source>
</evidence>
<gene>
    <name evidence="7" type="ORF">SAMN02982985_05156</name>
</gene>
<protein>
    <submittedName>
        <fullName evidence="7">RNA polymerase sigma-70 factor, ECF subfamily</fullName>
    </submittedName>
</protein>
<dbReference type="InterPro" id="IPR013325">
    <property type="entry name" value="RNA_pol_sigma_r2"/>
</dbReference>
<feature type="domain" description="RNA polymerase sigma-70 region 2" evidence="5">
    <location>
        <begin position="15"/>
        <end position="80"/>
    </location>
</feature>
<dbReference type="NCBIfam" id="TIGR02937">
    <property type="entry name" value="sigma70-ECF"/>
    <property type="match status" value="1"/>
</dbReference>
<proteinExistence type="inferred from homology"/>
<dbReference type="EMBL" id="FOTW01000030">
    <property type="protein sequence ID" value="SFM74228.1"/>
    <property type="molecule type" value="Genomic_DNA"/>
</dbReference>
<dbReference type="SUPFAM" id="SSF88659">
    <property type="entry name" value="Sigma3 and sigma4 domains of RNA polymerase sigma factors"/>
    <property type="match status" value="1"/>
</dbReference>
<evidence type="ECO:0000256" key="2">
    <source>
        <dbReference type="ARBA" id="ARBA00023015"/>
    </source>
</evidence>
<dbReference type="GO" id="GO:0006352">
    <property type="term" value="P:DNA-templated transcription initiation"/>
    <property type="evidence" value="ECO:0007669"/>
    <property type="project" value="InterPro"/>
</dbReference>
<dbReference type="Pfam" id="PF04542">
    <property type="entry name" value="Sigma70_r2"/>
    <property type="match status" value="1"/>
</dbReference>